<feature type="chain" id="PRO_5043609621" description="Peptidase A1 domain-containing protein" evidence="6">
    <location>
        <begin position="22"/>
        <end position="312"/>
    </location>
</feature>
<dbReference type="GO" id="GO:0006508">
    <property type="term" value="P:proteolysis"/>
    <property type="evidence" value="ECO:0007669"/>
    <property type="project" value="UniProtKB-KW"/>
</dbReference>
<dbReference type="AlphaFoldDB" id="A0AAW1J1G7"/>
<reference evidence="8" key="1">
    <citation type="submission" date="2024-03" db="EMBL/GenBank/DDBJ databases">
        <title>WGS assembly of Saponaria officinalis var. Norfolk2.</title>
        <authorList>
            <person name="Jenkins J."/>
            <person name="Shu S."/>
            <person name="Grimwood J."/>
            <person name="Barry K."/>
            <person name="Goodstein D."/>
            <person name="Schmutz J."/>
            <person name="Leebens-Mack J."/>
            <person name="Osbourn A."/>
        </authorList>
    </citation>
    <scope>NUCLEOTIDE SEQUENCE [LARGE SCALE GENOMIC DNA]</scope>
    <source>
        <strain evidence="8">JIC</strain>
    </source>
</reference>
<dbReference type="InterPro" id="IPR033121">
    <property type="entry name" value="PEPTIDASE_A1"/>
</dbReference>
<dbReference type="PANTHER" id="PTHR47967:SF128">
    <property type="entry name" value="ASPARTIC PROTEINASE CDR1-LIKE"/>
    <property type="match status" value="1"/>
</dbReference>
<keyword evidence="2" id="KW-0645">Protease</keyword>
<evidence type="ECO:0000313" key="9">
    <source>
        <dbReference type="Proteomes" id="UP001443914"/>
    </source>
</evidence>
<dbReference type="CDD" id="cd05476">
    <property type="entry name" value="pepsin_A_like_plant"/>
    <property type="match status" value="1"/>
</dbReference>
<organism evidence="8 9">
    <name type="scientific">Saponaria officinalis</name>
    <name type="common">Common soapwort</name>
    <name type="synonym">Lychnis saponaria</name>
    <dbReference type="NCBI Taxonomy" id="3572"/>
    <lineage>
        <taxon>Eukaryota</taxon>
        <taxon>Viridiplantae</taxon>
        <taxon>Streptophyta</taxon>
        <taxon>Embryophyta</taxon>
        <taxon>Tracheophyta</taxon>
        <taxon>Spermatophyta</taxon>
        <taxon>Magnoliopsida</taxon>
        <taxon>eudicotyledons</taxon>
        <taxon>Gunneridae</taxon>
        <taxon>Pentapetalae</taxon>
        <taxon>Caryophyllales</taxon>
        <taxon>Caryophyllaceae</taxon>
        <taxon>Caryophylleae</taxon>
        <taxon>Saponaria</taxon>
    </lineage>
</organism>
<feature type="domain" description="Peptidase A1" evidence="7">
    <location>
        <begin position="89"/>
        <end position="312"/>
    </location>
</feature>
<evidence type="ECO:0000256" key="4">
    <source>
        <dbReference type="ARBA" id="ARBA00022750"/>
    </source>
</evidence>
<dbReference type="SUPFAM" id="SSF50630">
    <property type="entry name" value="Acid proteases"/>
    <property type="match status" value="1"/>
</dbReference>
<comment type="similarity">
    <text evidence="1">Belongs to the peptidase A1 family.</text>
</comment>
<evidence type="ECO:0000313" key="8">
    <source>
        <dbReference type="EMBL" id="KAK9696893.1"/>
    </source>
</evidence>
<protein>
    <recommendedName>
        <fullName evidence="7">Peptidase A1 domain-containing protein</fullName>
    </recommendedName>
</protein>
<dbReference type="Proteomes" id="UP001443914">
    <property type="component" value="Unassembled WGS sequence"/>
</dbReference>
<dbReference type="FunFam" id="2.40.70.10:FF:000016">
    <property type="entry name" value="Probable aspartic protease At2g35615"/>
    <property type="match status" value="1"/>
</dbReference>
<dbReference type="InterPro" id="IPR051708">
    <property type="entry name" value="Plant_Aspart_Prot_A1"/>
</dbReference>
<keyword evidence="3 6" id="KW-0732">Signal</keyword>
<dbReference type="GO" id="GO:0005576">
    <property type="term" value="C:extracellular region"/>
    <property type="evidence" value="ECO:0007669"/>
    <property type="project" value="TreeGrafter"/>
</dbReference>
<gene>
    <name evidence="8" type="ORF">RND81_08G003900</name>
</gene>
<evidence type="ECO:0000256" key="2">
    <source>
        <dbReference type="ARBA" id="ARBA00022670"/>
    </source>
</evidence>
<dbReference type="InterPro" id="IPR032861">
    <property type="entry name" value="TAXi_N"/>
</dbReference>
<keyword evidence="5" id="KW-0378">Hydrolase</keyword>
<evidence type="ECO:0000256" key="6">
    <source>
        <dbReference type="SAM" id="SignalP"/>
    </source>
</evidence>
<evidence type="ECO:0000256" key="5">
    <source>
        <dbReference type="ARBA" id="ARBA00022801"/>
    </source>
</evidence>
<keyword evidence="4" id="KW-0064">Aspartyl protease</keyword>
<dbReference type="InterPro" id="IPR021109">
    <property type="entry name" value="Peptidase_aspartic_dom_sf"/>
</dbReference>
<evidence type="ECO:0000256" key="3">
    <source>
        <dbReference type="ARBA" id="ARBA00022729"/>
    </source>
</evidence>
<evidence type="ECO:0000256" key="1">
    <source>
        <dbReference type="ARBA" id="ARBA00007447"/>
    </source>
</evidence>
<name>A0AAW1J1G7_SAPOF</name>
<proteinExistence type="inferred from homology"/>
<evidence type="ECO:0000259" key="7">
    <source>
        <dbReference type="PROSITE" id="PS51767"/>
    </source>
</evidence>
<dbReference type="GO" id="GO:0004190">
    <property type="term" value="F:aspartic-type endopeptidase activity"/>
    <property type="evidence" value="ECO:0007669"/>
    <property type="project" value="UniProtKB-KW"/>
</dbReference>
<sequence>MRFLLIFSLISFLLFINPSLSLNQGFSTNLIHRESPLSPLSTSHINKYDRVRNSIHRSMSRVNRFKTSFGLSPKDVQTQVKASDDDASYVMKLSLGTPPVPQFCIADTGSDLIWSQCQPCLNCYTQTLPIFDPRKSSTYKTQSCDSQACQALSSRTSCSRTNVCNYHFGYGDNSHTSGDLATETVTFNSGTSLPKITFGCGHDNYFIGTIGKDTSGVVGLGGGPSSLVSQLSPSINGKFSYCLIPFFEEGNYTSTINFGSRGRVSGPGVISTPLVRNYPKTFYFLTLKAITVGKSKIPFFKIPFTNQTNQGY</sequence>
<feature type="signal peptide" evidence="6">
    <location>
        <begin position="1"/>
        <end position="21"/>
    </location>
</feature>
<dbReference type="PANTHER" id="PTHR47967">
    <property type="entry name" value="OS07G0603500 PROTEIN-RELATED"/>
    <property type="match status" value="1"/>
</dbReference>
<accession>A0AAW1J1G7</accession>
<dbReference type="Gene3D" id="2.40.70.10">
    <property type="entry name" value="Acid Proteases"/>
    <property type="match status" value="1"/>
</dbReference>
<dbReference type="InterPro" id="IPR034161">
    <property type="entry name" value="Pepsin-like_plant"/>
</dbReference>
<keyword evidence="9" id="KW-1185">Reference proteome</keyword>
<dbReference type="PROSITE" id="PS51767">
    <property type="entry name" value="PEPTIDASE_A1"/>
    <property type="match status" value="1"/>
</dbReference>
<dbReference type="EMBL" id="JBDFQZ010000008">
    <property type="protein sequence ID" value="KAK9696893.1"/>
    <property type="molecule type" value="Genomic_DNA"/>
</dbReference>
<dbReference type="Pfam" id="PF14543">
    <property type="entry name" value="TAXi_N"/>
    <property type="match status" value="1"/>
</dbReference>
<comment type="caution">
    <text evidence="8">The sequence shown here is derived from an EMBL/GenBank/DDBJ whole genome shotgun (WGS) entry which is preliminary data.</text>
</comment>